<evidence type="ECO:0000313" key="7">
    <source>
        <dbReference type="EMBL" id="RZU00625.1"/>
    </source>
</evidence>
<feature type="transmembrane region" description="Helical" evidence="5">
    <location>
        <begin position="304"/>
        <end position="326"/>
    </location>
</feature>
<dbReference type="EMBL" id="SHKP01000005">
    <property type="protein sequence ID" value="RZU00625.1"/>
    <property type="molecule type" value="Genomic_DNA"/>
</dbReference>
<name>A0A4Q7VVU7_9BURK</name>
<dbReference type="PANTHER" id="PTHR37958:SF1">
    <property type="entry name" value="SODIUM-POTASSIUM_PROTON ANTIPORTER CHAA"/>
    <property type="match status" value="1"/>
</dbReference>
<feature type="transmembrane region" description="Helical" evidence="5">
    <location>
        <begin position="204"/>
        <end position="223"/>
    </location>
</feature>
<organism evidence="7 8">
    <name type="scientific">Rivibacter subsaxonicus</name>
    <dbReference type="NCBI Taxonomy" id="457575"/>
    <lineage>
        <taxon>Bacteria</taxon>
        <taxon>Pseudomonadati</taxon>
        <taxon>Pseudomonadota</taxon>
        <taxon>Betaproteobacteria</taxon>
        <taxon>Burkholderiales</taxon>
        <taxon>Rivibacter</taxon>
    </lineage>
</organism>
<evidence type="ECO:0000259" key="6">
    <source>
        <dbReference type="Pfam" id="PF01699"/>
    </source>
</evidence>
<dbReference type="GO" id="GO:0015386">
    <property type="term" value="F:potassium:proton antiporter activity"/>
    <property type="evidence" value="ECO:0007669"/>
    <property type="project" value="TreeGrafter"/>
</dbReference>
<keyword evidence="2 5" id="KW-0812">Transmembrane</keyword>
<keyword evidence="4 5" id="KW-0472">Membrane</keyword>
<protein>
    <submittedName>
        <fullName evidence="7">Ca2+:H+ antiporter</fullName>
    </submittedName>
</protein>
<feature type="domain" description="Sodium/calcium exchanger membrane region" evidence="6">
    <location>
        <begin position="26"/>
        <end position="180"/>
    </location>
</feature>
<dbReference type="InterPro" id="IPR052946">
    <property type="entry name" value="Alkaline_pH_Ca-Antiporter"/>
</dbReference>
<dbReference type="GO" id="GO:0015385">
    <property type="term" value="F:sodium:proton antiporter activity"/>
    <property type="evidence" value="ECO:0007669"/>
    <property type="project" value="TreeGrafter"/>
</dbReference>
<evidence type="ECO:0000313" key="8">
    <source>
        <dbReference type="Proteomes" id="UP000293671"/>
    </source>
</evidence>
<dbReference type="OrthoDB" id="9787814at2"/>
<feature type="transmembrane region" description="Helical" evidence="5">
    <location>
        <begin position="127"/>
        <end position="147"/>
    </location>
</feature>
<dbReference type="AlphaFoldDB" id="A0A4Q7VVU7"/>
<evidence type="ECO:0000256" key="5">
    <source>
        <dbReference type="SAM" id="Phobius"/>
    </source>
</evidence>
<feature type="transmembrane region" description="Helical" evidence="5">
    <location>
        <begin position="243"/>
        <end position="262"/>
    </location>
</feature>
<comment type="caution">
    <text evidence="7">The sequence shown here is derived from an EMBL/GenBank/DDBJ whole genome shotgun (WGS) entry which is preliminary data.</text>
</comment>
<evidence type="ECO:0000256" key="1">
    <source>
        <dbReference type="ARBA" id="ARBA00004141"/>
    </source>
</evidence>
<feature type="transmembrane region" description="Helical" evidence="5">
    <location>
        <begin position="159"/>
        <end position="178"/>
    </location>
</feature>
<dbReference type="Proteomes" id="UP000293671">
    <property type="component" value="Unassembled WGS sequence"/>
</dbReference>
<proteinExistence type="predicted"/>
<feature type="transmembrane region" description="Helical" evidence="5">
    <location>
        <begin position="333"/>
        <end position="352"/>
    </location>
</feature>
<sequence>MPLWTWAFPAAAAALLGAALALPLGTLLVSACVVALMGAVFAAVHHAEVVAHRVGEPYGTLVLAVAVTVIEVALILSVMVAGGPEKAGLARDTIFAAVMIIVNGVVGVCVLLGALAHREQSFRIEGAGPALAALVTLATLTLVLPNFTTSSASGTFAESQLLFAAVVSFVMWALYVFVQTVRHRDYFLPAVDDVDAHAAPPTNAMAWASFGLLMVSLVGVVGLAKILSPSIETALEVVHAPKAVIGIVIAALVLLPETWAAIRQARADRLQISMNLALGSALASIGLTIPVVAIAAVWLDLPLVLGLAPTEIVLLALSFLVGSITLASGRTTLMQGAVHLVIFAVFVFLAFVP</sequence>
<feature type="transmembrane region" description="Helical" evidence="5">
    <location>
        <begin position="94"/>
        <end position="115"/>
    </location>
</feature>
<dbReference type="GO" id="GO:0005886">
    <property type="term" value="C:plasma membrane"/>
    <property type="evidence" value="ECO:0007669"/>
    <property type="project" value="TreeGrafter"/>
</dbReference>
<feature type="transmembrane region" description="Helical" evidence="5">
    <location>
        <begin position="58"/>
        <end position="82"/>
    </location>
</feature>
<keyword evidence="3 5" id="KW-1133">Transmembrane helix</keyword>
<gene>
    <name evidence="7" type="ORF">EV670_1336</name>
</gene>
<accession>A0A4Q7VVU7</accession>
<dbReference type="Pfam" id="PF01699">
    <property type="entry name" value="Na_Ca_ex"/>
    <property type="match status" value="2"/>
</dbReference>
<keyword evidence="8" id="KW-1185">Reference proteome</keyword>
<comment type="subcellular location">
    <subcellularLocation>
        <location evidence="1">Membrane</location>
        <topology evidence="1">Multi-pass membrane protein</topology>
    </subcellularLocation>
</comment>
<dbReference type="InterPro" id="IPR004837">
    <property type="entry name" value="NaCa_Exmemb"/>
</dbReference>
<evidence type="ECO:0000256" key="3">
    <source>
        <dbReference type="ARBA" id="ARBA00022989"/>
    </source>
</evidence>
<feature type="domain" description="Sodium/calcium exchanger membrane region" evidence="6">
    <location>
        <begin position="209"/>
        <end position="351"/>
    </location>
</feature>
<dbReference type="RefSeq" id="WP_130431070.1">
    <property type="nucleotide sequence ID" value="NZ_SHKP01000005.1"/>
</dbReference>
<evidence type="ECO:0000256" key="2">
    <source>
        <dbReference type="ARBA" id="ARBA00022692"/>
    </source>
</evidence>
<reference evidence="7 8" key="1">
    <citation type="submission" date="2019-02" db="EMBL/GenBank/DDBJ databases">
        <title>Genomic Encyclopedia of Type Strains, Phase IV (KMG-IV): sequencing the most valuable type-strain genomes for metagenomic binning, comparative biology and taxonomic classification.</title>
        <authorList>
            <person name="Goeker M."/>
        </authorList>
    </citation>
    <scope>NUCLEOTIDE SEQUENCE [LARGE SCALE GENOMIC DNA]</scope>
    <source>
        <strain evidence="7 8">DSM 19570</strain>
    </source>
</reference>
<evidence type="ECO:0000256" key="4">
    <source>
        <dbReference type="ARBA" id="ARBA00023136"/>
    </source>
</evidence>
<feature type="transmembrane region" description="Helical" evidence="5">
    <location>
        <begin position="274"/>
        <end position="298"/>
    </location>
</feature>
<dbReference type="PANTHER" id="PTHR37958">
    <property type="entry name" value="SODIUM-POTASSIUM/PROTON ANTIPORTER CHAA"/>
    <property type="match status" value="1"/>
</dbReference>